<dbReference type="GO" id="GO:0071555">
    <property type="term" value="P:cell wall organization"/>
    <property type="evidence" value="ECO:0007669"/>
    <property type="project" value="UniProtKB-KW"/>
</dbReference>
<evidence type="ECO:0000256" key="3">
    <source>
        <dbReference type="ARBA" id="ARBA00022960"/>
    </source>
</evidence>
<dbReference type="PROSITE" id="PS51191">
    <property type="entry name" value="FEMABX"/>
    <property type="match status" value="1"/>
</dbReference>
<keyword evidence="5" id="KW-0012">Acyltransferase</keyword>
<dbReference type="GO" id="GO:0009252">
    <property type="term" value="P:peptidoglycan biosynthetic process"/>
    <property type="evidence" value="ECO:0007669"/>
    <property type="project" value="UniProtKB-KW"/>
</dbReference>
<dbReference type="InterPro" id="IPR050644">
    <property type="entry name" value="PG_Glycine_Bridge_Synth"/>
</dbReference>
<dbReference type="PANTHER" id="PTHR36174:SF1">
    <property type="entry name" value="LIPID II:GLYCINE GLYCYLTRANSFERASE"/>
    <property type="match status" value="1"/>
</dbReference>
<proteinExistence type="inferred from homology"/>
<accession>A0A2S3ZUX1</accession>
<comment type="similarity">
    <text evidence="1">Belongs to the FemABX family.</text>
</comment>
<dbReference type="EMBL" id="PPXC01000009">
    <property type="protein sequence ID" value="POH72973.1"/>
    <property type="molecule type" value="Genomic_DNA"/>
</dbReference>
<dbReference type="Proteomes" id="UP000237061">
    <property type="component" value="Unassembled WGS sequence"/>
</dbReference>
<evidence type="ECO:0000256" key="4">
    <source>
        <dbReference type="ARBA" id="ARBA00022984"/>
    </source>
</evidence>
<evidence type="ECO:0000256" key="6">
    <source>
        <dbReference type="ARBA" id="ARBA00023316"/>
    </source>
</evidence>
<keyword evidence="4" id="KW-0573">Peptidoglycan synthesis</keyword>
<gene>
    <name evidence="7" type="ORF">CVS27_12415</name>
</gene>
<evidence type="ECO:0000313" key="8">
    <source>
        <dbReference type="Proteomes" id="UP000237061"/>
    </source>
</evidence>
<organism evidence="7 8">
    <name type="scientific">Arthrobacter glacialis</name>
    <dbReference type="NCBI Taxonomy" id="1664"/>
    <lineage>
        <taxon>Bacteria</taxon>
        <taxon>Bacillati</taxon>
        <taxon>Actinomycetota</taxon>
        <taxon>Actinomycetes</taxon>
        <taxon>Micrococcales</taxon>
        <taxon>Micrococcaceae</taxon>
        <taxon>Arthrobacter</taxon>
    </lineage>
</organism>
<keyword evidence="6" id="KW-0961">Cell wall biogenesis/degradation</keyword>
<dbReference type="InterPro" id="IPR003447">
    <property type="entry name" value="FEMABX"/>
</dbReference>
<dbReference type="PANTHER" id="PTHR36174">
    <property type="entry name" value="LIPID II:GLYCINE GLYCYLTRANSFERASE"/>
    <property type="match status" value="1"/>
</dbReference>
<name>A0A2S3ZUX1_ARTGL</name>
<dbReference type="InterPro" id="IPR016181">
    <property type="entry name" value="Acyl_CoA_acyltransferase"/>
</dbReference>
<evidence type="ECO:0000313" key="7">
    <source>
        <dbReference type="EMBL" id="POH72973.1"/>
    </source>
</evidence>
<dbReference type="SUPFAM" id="SSF55729">
    <property type="entry name" value="Acyl-CoA N-acyltransferases (Nat)"/>
    <property type="match status" value="2"/>
</dbReference>
<dbReference type="RefSeq" id="WP_103466066.1">
    <property type="nucleotide sequence ID" value="NZ_PPXC01000009.1"/>
</dbReference>
<protein>
    <submittedName>
        <fullName evidence="7">Methicillin resistance protein</fullName>
    </submittedName>
</protein>
<evidence type="ECO:0000256" key="2">
    <source>
        <dbReference type="ARBA" id="ARBA00022679"/>
    </source>
</evidence>
<keyword evidence="3" id="KW-0133">Cell shape</keyword>
<dbReference type="Pfam" id="PF02388">
    <property type="entry name" value="FemAB"/>
    <property type="match status" value="1"/>
</dbReference>
<keyword evidence="8" id="KW-1185">Reference proteome</keyword>
<dbReference type="GO" id="GO:0008360">
    <property type="term" value="P:regulation of cell shape"/>
    <property type="evidence" value="ECO:0007669"/>
    <property type="project" value="UniProtKB-KW"/>
</dbReference>
<sequence>MPEFTARFATAAEIAQWDSLVTANPNGGNLLQSEAFAAVKKNYGWDPQFIAFEGPDFTSYNLVLQKQFPVLGKLWYLIKGPDAADVSEIPPMLEALRVFVKRAKLKVFAAKIEPDVIASDDAHAVLSGAGLVKVPDLQPNDSTALLDISPEPNQLLRNLHSRGRNAVRRAIREEVQVVPMEPTEETMRTMYDLMVGTITAKSNSQARDFDYYKQFWSEFAKRGQGRFYFVFEDGVASVGAFVINYGSKATYKDGGSLQKRNQYGDSHLVQWVAINDMKELGALQYDFCGTPPSDRLKDPTHPHHGLGLFKTSFSKSVTDFVGCYDLVLSPLRYKLWSVAGERVFRQLYTRRTGKQFY</sequence>
<reference evidence="7 8" key="1">
    <citation type="submission" date="2018-01" db="EMBL/GenBank/DDBJ databases">
        <title>Arthrobacter sp. nov., from glaciers in China.</title>
        <authorList>
            <person name="Liu Q."/>
            <person name="Xin Y.-H."/>
        </authorList>
    </citation>
    <scope>NUCLEOTIDE SEQUENCE [LARGE SCALE GENOMIC DNA]</scope>
    <source>
        <strain evidence="7 8">HLT2-12-2</strain>
    </source>
</reference>
<dbReference type="Gene3D" id="3.40.630.30">
    <property type="match status" value="2"/>
</dbReference>
<evidence type="ECO:0000256" key="1">
    <source>
        <dbReference type="ARBA" id="ARBA00009943"/>
    </source>
</evidence>
<dbReference type="GO" id="GO:0016755">
    <property type="term" value="F:aminoacyltransferase activity"/>
    <property type="evidence" value="ECO:0007669"/>
    <property type="project" value="InterPro"/>
</dbReference>
<comment type="caution">
    <text evidence="7">The sequence shown here is derived from an EMBL/GenBank/DDBJ whole genome shotgun (WGS) entry which is preliminary data.</text>
</comment>
<keyword evidence="2" id="KW-0808">Transferase</keyword>
<dbReference type="AlphaFoldDB" id="A0A2S3ZUX1"/>
<evidence type="ECO:0000256" key="5">
    <source>
        <dbReference type="ARBA" id="ARBA00023315"/>
    </source>
</evidence>